<dbReference type="GO" id="GO:0003677">
    <property type="term" value="F:DNA binding"/>
    <property type="evidence" value="ECO:0007669"/>
    <property type="project" value="InterPro"/>
</dbReference>
<dbReference type="AlphaFoldDB" id="A0A6I4HT17"/>
<dbReference type="Gene3D" id="1.10.260.40">
    <property type="entry name" value="lambda repressor-like DNA-binding domains"/>
    <property type="match status" value="1"/>
</dbReference>
<sequence length="145" mass="16577">GLSNIWLQNGFTIENDEEFGELVSIQSVHELHNAIGLYLITHKPELNGEEIRFLRKELNLSQKNLAGLLRVGESSIRHWEAGRSLIGKPTDLLLRALYQEHVQGDGELRQLIENLNHQERTLVPSEISFSYGNNHSWHQTNCEIA</sequence>
<proteinExistence type="predicted"/>
<dbReference type="Proteomes" id="UP000439424">
    <property type="component" value="Unassembled WGS sequence"/>
</dbReference>
<dbReference type="PROSITE" id="PS50943">
    <property type="entry name" value="HTH_CROC1"/>
    <property type="match status" value="1"/>
</dbReference>
<feature type="non-terminal residue" evidence="2">
    <location>
        <position position="1"/>
    </location>
</feature>
<dbReference type="RefSeq" id="WP_157011009.1">
    <property type="nucleotide sequence ID" value="NZ_WPIP01000639.1"/>
</dbReference>
<dbReference type="InterPro" id="IPR010982">
    <property type="entry name" value="Lambda_DNA-bd_dom_sf"/>
</dbReference>
<evidence type="ECO:0000313" key="2">
    <source>
        <dbReference type="EMBL" id="MVM94295.1"/>
    </source>
</evidence>
<feature type="domain" description="HTH cro/C1-type" evidence="1">
    <location>
        <begin position="51"/>
        <end position="84"/>
    </location>
</feature>
<dbReference type="Pfam" id="PF12844">
    <property type="entry name" value="HTH_19"/>
    <property type="match status" value="1"/>
</dbReference>
<name>A0A6I4HT17_ACIBA</name>
<accession>A0A6I4HT17</accession>
<dbReference type="SUPFAM" id="SSF47413">
    <property type="entry name" value="lambda repressor-like DNA-binding domains"/>
    <property type="match status" value="1"/>
</dbReference>
<comment type="caution">
    <text evidence="2">The sequence shown here is derived from an EMBL/GenBank/DDBJ whole genome shotgun (WGS) entry which is preliminary data.</text>
</comment>
<dbReference type="InterPro" id="IPR001387">
    <property type="entry name" value="Cro/C1-type_HTH"/>
</dbReference>
<reference evidence="2 3" key="1">
    <citation type="submission" date="2019-11" db="EMBL/GenBank/DDBJ databases">
        <title>Multidrug-resistant Acinetobacter baumannii moving toward extensively drug-resistant over fifteen years in South of Brazil.</title>
        <authorList>
            <person name="Fedrigo N.H."/>
            <person name="Cerdeira L."/>
            <person name="Fuga B."/>
            <person name="Marini P.V.B."/>
            <person name="Shinohara D.R."/>
            <person name="Carrara-Marroni F.E."/>
            <person name="Lincopan N."/>
            <person name="Tognim M.C.B."/>
        </authorList>
    </citation>
    <scope>NUCLEOTIDE SEQUENCE [LARGE SCALE GENOMIC DNA]</scope>
    <source>
        <strain evidence="2 3">Ac576</strain>
    </source>
</reference>
<gene>
    <name evidence="2" type="ORF">GNY86_22450</name>
</gene>
<evidence type="ECO:0000313" key="3">
    <source>
        <dbReference type="Proteomes" id="UP000439424"/>
    </source>
</evidence>
<dbReference type="CDD" id="cd00093">
    <property type="entry name" value="HTH_XRE"/>
    <property type="match status" value="1"/>
</dbReference>
<evidence type="ECO:0000259" key="1">
    <source>
        <dbReference type="PROSITE" id="PS50943"/>
    </source>
</evidence>
<dbReference type="EMBL" id="WPIP01000639">
    <property type="protein sequence ID" value="MVM94295.1"/>
    <property type="molecule type" value="Genomic_DNA"/>
</dbReference>
<protein>
    <submittedName>
        <fullName evidence="2">Helix-turn-helix domain-containing protein</fullName>
    </submittedName>
</protein>
<organism evidence="2 3">
    <name type="scientific">Acinetobacter baumannii</name>
    <dbReference type="NCBI Taxonomy" id="470"/>
    <lineage>
        <taxon>Bacteria</taxon>
        <taxon>Pseudomonadati</taxon>
        <taxon>Pseudomonadota</taxon>
        <taxon>Gammaproteobacteria</taxon>
        <taxon>Moraxellales</taxon>
        <taxon>Moraxellaceae</taxon>
        <taxon>Acinetobacter</taxon>
        <taxon>Acinetobacter calcoaceticus/baumannii complex</taxon>
    </lineage>
</organism>